<comment type="caution">
    <text evidence="2">The sequence shown here is derived from an EMBL/GenBank/DDBJ whole genome shotgun (WGS) entry which is preliminary data.</text>
</comment>
<dbReference type="InterPro" id="IPR013888">
    <property type="entry name" value="RNase_P_Rpm2_mt"/>
</dbReference>
<evidence type="ECO:0000313" key="3">
    <source>
        <dbReference type="Proteomes" id="UP000092321"/>
    </source>
</evidence>
<dbReference type="EMBL" id="LXPE01000042">
    <property type="protein sequence ID" value="OBA25818.1"/>
    <property type="molecule type" value="Genomic_DNA"/>
</dbReference>
<dbReference type="Pfam" id="PF08579">
    <property type="entry name" value="RPM2"/>
    <property type="match status" value="1"/>
</dbReference>
<accession>A0A1B7TAS4</accession>
<reference evidence="3" key="1">
    <citation type="journal article" date="2016" name="Proc. Natl. Acad. Sci. U.S.A.">
        <title>Comparative genomics of biotechnologically important yeasts.</title>
        <authorList>
            <person name="Riley R."/>
            <person name="Haridas S."/>
            <person name="Wolfe K.H."/>
            <person name="Lopes M.R."/>
            <person name="Hittinger C.T."/>
            <person name="Goeker M."/>
            <person name="Salamov A.A."/>
            <person name="Wisecaver J.H."/>
            <person name="Long T.M."/>
            <person name="Calvey C.H."/>
            <person name="Aerts A.L."/>
            <person name="Barry K.W."/>
            <person name="Choi C."/>
            <person name="Clum A."/>
            <person name="Coughlan A.Y."/>
            <person name="Deshpande S."/>
            <person name="Douglass A.P."/>
            <person name="Hanson S.J."/>
            <person name="Klenk H.-P."/>
            <person name="LaButti K.M."/>
            <person name="Lapidus A."/>
            <person name="Lindquist E.A."/>
            <person name="Lipzen A.M."/>
            <person name="Meier-Kolthoff J.P."/>
            <person name="Ohm R.A."/>
            <person name="Otillar R.P."/>
            <person name="Pangilinan J.L."/>
            <person name="Peng Y."/>
            <person name="Rokas A."/>
            <person name="Rosa C.A."/>
            <person name="Scheuner C."/>
            <person name="Sibirny A.A."/>
            <person name="Slot J.C."/>
            <person name="Stielow J.B."/>
            <person name="Sun H."/>
            <person name="Kurtzman C.P."/>
            <person name="Blackwell M."/>
            <person name="Grigoriev I.V."/>
            <person name="Jeffries T.W."/>
        </authorList>
    </citation>
    <scope>NUCLEOTIDE SEQUENCE [LARGE SCALE GENOMIC DNA]</scope>
    <source>
        <strain evidence="3">NRRL Y-1626</strain>
    </source>
</reference>
<evidence type="ECO:0000256" key="1">
    <source>
        <dbReference type="SAM" id="MobiDB-lite"/>
    </source>
</evidence>
<feature type="region of interest" description="Disordered" evidence="1">
    <location>
        <begin position="169"/>
        <end position="189"/>
    </location>
</feature>
<name>A0A1B7TAS4_9ASCO</name>
<gene>
    <name evidence="2" type="ORF">HANVADRAFT_53648</name>
</gene>
<dbReference type="Proteomes" id="UP000092321">
    <property type="component" value="Unassembled WGS sequence"/>
</dbReference>
<evidence type="ECO:0000313" key="2">
    <source>
        <dbReference type="EMBL" id="OBA25818.1"/>
    </source>
</evidence>
<keyword evidence="3" id="KW-1185">Reference proteome</keyword>
<organism evidence="2 3">
    <name type="scientific">Hanseniaspora valbyensis NRRL Y-1626</name>
    <dbReference type="NCBI Taxonomy" id="766949"/>
    <lineage>
        <taxon>Eukaryota</taxon>
        <taxon>Fungi</taxon>
        <taxon>Dikarya</taxon>
        <taxon>Ascomycota</taxon>
        <taxon>Saccharomycotina</taxon>
        <taxon>Saccharomycetes</taxon>
        <taxon>Saccharomycodales</taxon>
        <taxon>Saccharomycodaceae</taxon>
        <taxon>Hanseniaspora</taxon>
    </lineage>
</organism>
<dbReference type="AlphaFoldDB" id="A0A1B7TAS4"/>
<dbReference type="OrthoDB" id="185373at2759"/>
<sequence length="936" mass="107729">MHFRNLKLCNKATKAPNYYTSNTSYIQYSNKGSRASPAASALASLSIGAAAGTFVLKNVQKKCLLELEEQQKTYQDTDILKEDFNTVFTRNSDIKHNGSMESTSNISKRQRRSKFRTSSFSNRHRRSSFDGFSANVLKVDKNIKANGVTPSYAFKMDVFGNTNKYFTKDKNSNESSYGQKAKKKTDNENKVYGNCGSSHIKYAASVQLVKNANKIEKNIFKDENKTVSSEDQLSSEKLVNDMQAMSLFNIRRSSIVSDTQKATQMLKSTSMQTQVSFDLNDTVSKTNISSERPLHKKFTKEISKTSELDQQIKLIENLKLDDWLQDKNIVVSEEVYEKTKQIWPADGDKGFNSLKFKETLTIQIDNAFSQKDYNKIYSLYLAMKRNDCVPSVETFDKIIKSLCLRSEDNTNLDERMFNILTCYQDLIGLKIKPLASTYHDIILALLNGSITAIENNNGNGKDFYKIALDFFKTTYPSVLKKNLSIPLVESLLFSSLQYQTNLNSQFIYSILPQLMASYKPISTQQYHYLMIKFSFDLQTLQQSVFSCINPHTNMVDIDFANVKDSILVVSAVSTGLMKLNNLPLASQILNSTMTFFKMNEMSLSNDIKLKQELLETYLLQLSQIDLAKAEQLRSVFELKAETENSFIPKLSINFYKTYLYNTMCWLPQQANISMDLTNVSKNIFKRLFSMNVNEIGDSYSELTGKNKWESIVDLSNNISPTSLSYEKLMNQMFNYCFHQSEQDLVLITMILENSVMKNYKFSGEQYFKIFEFLINEIKASDEYILRFVNSHGLLNLEDLQFLNTIVSSLENNNKSDLIIKLSKSKYFISLTSKFDLEKMNDFEFKGLTRVFQSIWSTQQDLSMIAIDLGVHSFVLNEVFNLEYLYNQVEHKEETKTFFKQLEENFKERYLNFKKFNLDETKLDSQVEHLATRVLGL</sequence>
<proteinExistence type="predicted"/>
<feature type="region of interest" description="Disordered" evidence="1">
    <location>
        <begin position="95"/>
        <end position="123"/>
    </location>
</feature>
<protein>
    <submittedName>
        <fullName evidence="2">RPM2-domain-containing protein</fullName>
    </submittedName>
</protein>